<comment type="caution">
    <text evidence="1">The sequence shown here is derived from an EMBL/GenBank/DDBJ whole genome shotgun (WGS) entry which is preliminary data.</text>
</comment>
<dbReference type="InterPro" id="IPR008554">
    <property type="entry name" value="Glutaredoxin-like"/>
</dbReference>
<name>A0ABS4S5T6_9BACI</name>
<dbReference type="PANTHER" id="PTHR33558:SF1">
    <property type="entry name" value="GLUTAREDOXIN-LIKE PROTEIN C5ORF63 HOMOLOG"/>
    <property type="match status" value="1"/>
</dbReference>
<dbReference type="InterPro" id="IPR052565">
    <property type="entry name" value="Glutaredoxin-like_YDR286C"/>
</dbReference>
<dbReference type="InterPro" id="IPR036249">
    <property type="entry name" value="Thioredoxin-like_sf"/>
</dbReference>
<evidence type="ECO:0000313" key="2">
    <source>
        <dbReference type="Proteomes" id="UP001519294"/>
    </source>
</evidence>
<sequence>MLQIKFYTKENCPLCEDAEALLTLLRNDYPFVVDKRNIDTNETWLEAYQLNIPVIDINGRQLDCRNISFETLNRVIQEHV</sequence>
<dbReference type="Proteomes" id="UP001519294">
    <property type="component" value="Unassembled WGS sequence"/>
</dbReference>
<proteinExistence type="predicted"/>
<evidence type="ECO:0000313" key="1">
    <source>
        <dbReference type="EMBL" id="MBP2256860.1"/>
    </source>
</evidence>
<dbReference type="Pfam" id="PF05768">
    <property type="entry name" value="Glrx-like"/>
    <property type="match status" value="1"/>
</dbReference>
<dbReference type="RefSeq" id="WP_029270446.1">
    <property type="nucleotide sequence ID" value="NZ_JAGIKX010000003.1"/>
</dbReference>
<reference evidence="1 2" key="1">
    <citation type="submission" date="2021-03" db="EMBL/GenBank/DDBJ databases">
        <title>Genomic Encyclopedia of Type Strains, Phase IV (KMG-IV): sequencing the most valuable type-strain genomes for metagenomic binning, comparative biology and taxonomic classification.</title>
        <authorList>
            <person name="Goeker M."/>
        </authorList>
    </citation>
    <scope>NUCLEOTIDE SEQUENCE [LARGE SCALE GENOMIC DNA]</scope>
    <source>
        <strain evidence="1 2">DSM 25790</strain>
    </source>
</reference>
<accession>A0ABS4S5T6</accession>
<keyword evidence="2" id="KW-1185">Reference proteome</keyword>
<dbReference type="EMBL" id="JAGIKX010000003">
    <property type="protein sequence ID" value="MBP2256860.1"/>
    <property type="molecule type" value="Genomic_DNA"/>
</dbReference>
<organism evidence="1 2">
    <name type="scientific">Virgibacillus alimentarius</name>
    <dbReference type="NCBI Taxonomy" id="698769"/>
    <lineage>
        <taxon>Bacteria</taxon>
        <taxon>Bacillati</taxon>
        <taxon>Bacillota</taxon>
        <taxon>Bacilli</taxon>
        <taxon>Bacillales</taxon>
        <taxon>Bacillaceae</taxon>
        <taxon>Virgibacillus</taxon>
    </lineage>
</organism>
<gene>
    <name evidence="1" type="ORF">J2Z81_000802</name>
</gene>
<dbReference type="SUPFAM" id="SSF52833">
    <property type="entry name" value="Thioredoxin-like"/>
    <property type="match status" value="1"/>
</dbReference>
<protein>
    <submittedName>
        <fullName evidence="1">Glutaredoxin</fullName>
    </submittedName>
</protein>
<dbReference type="Gene3D" id="3.40.30.10">
    <property type="entry name" value="Glutaredoxin"/>
    <property type="match status" value="1"/>
</dbReference>
<dbReference type="PANTHER" id="PTHR33558">
    <property type="entry name" value="GLUTAREDOXIN-LIKE PROTEIN C5ORF63 HOMOLOG"/>
    <property type="match status" value="1"/>
</dbReference>